<feature type="domain" description="Methyltransferase type 12" evidence="1">
    <location>
        <begin position="46"/>
        <end position="137"/>
    </location>
</feature>
<gene>
    <name evidence="2" type="ORF">A2527_04320</name>
</gene>
<evidence type="ECO:0000313" key="2">
    <source>
        <dbReference type="EMBL" id="OGG92963.1"/>
    </source>
</evidence>
<name>A0A1F6G4C4_9PROT</name>
<evidence type="ECO:0000313" key="3">
    <source>
        <dbReference type="Proteomes" id="UP000178449"/>
    </source>
</evidence>
<accession>A0A1F6G4C4</accession>
<reference evidence="2 3" key="1">
    <citation type="journal article" date="2016" name="Nat. Commun.">
        <title>Thousands of microbial genomes shed light on interconnected biogeochemical processes in an aquifer system.</title>
        <authorList>
            <person name="Anantharaman K."/>
            <person name="Brown C.T."/>
            <person name="Hug L.A."/>
            <person name="Sharon I."/>
            <person name="Castelle C.J."/>
            <person name="Probst A.J."/>
            <person name="Thomas B.C."/>
            <person name="Singh A."/>
            <person name="Wilkins M.J."/>
            <person name="Karaoz U."/>
            <person name="Brodie E.L."/>
            <person name="Williams K.H."/>
            <person name="Hubbard S.S."/>
            <person name="Banfield J.F."/>
        </authorList>
    </citation>
    <scope>NUCLEOTIDE SEQUENCE [LARGE SCALE GENOMIC DNA]</scope>
</reference>
<dbReference type="CDD" id="cd02440">
    <property type="entry name" value="AdoMet_MTases"/>
    <property type="match status" value="1"/>
</dbReference>
<comment type="caution">
    <text evidence="2">The sequence shown here is derived from an EMBL/GenBank/DDBJ whole genome shotgun (WGS) entry which is preliminary data.</text>
</comment>
<dbReference type="EMBL" id="MFNE01000054">
    <property type="protein sequence ID" value="OGG92963.1"/>
    <property type="molecule type" value="Genomic_DNA"/>
</dbReference>
<dbReference type="SUPFAM" id="SSF53335">
    <property type="entry name" value="S-adenosyl-L-methionine-dependent methyltransferases"/>
    <property type="match status" value="1"/>
</dbReference>
<dbReference type="Proteomes" id="UP000178449">
    <property type="component" value="Unassembled WGS sequence"/>
</dbReference>
<dbReference type="PANTHER" id="PTHR43861">
    <property type="entry name" value="TRANS-ACONITATE 2-METHYLTRANSFERASE-RELATED"/>
    <property type="match status" value="1"/>
</dbReference>
<proteinExistence type="predicted"/>
<dbReference type="AlphaFoldDB" id="A0A1F6G4C4"/>
<dbReference type="Gene3D" id="3.40.50.150">
    <property type="entry name" value="Vaccinia Virus protein VP39"/>
    <property type="match status" value="1"/>
</dbReference>
<dbReference type="InterPro" id="IPR013217">
    <property type="entry name" value="Methyltransf_12"/>
</dbReference>
<organism evidence="2 3">
    <name type="scientific">Candidatus Lambdaproteobacteria bacterium RIFOXYD2_FULL_50_16</name>
    <dbReference type="NCBI Taxonomy" id="1817772"/>
    <lineage>
        <taxon>Bacteria</taxon>
        <taxon>Pseudomonadati</taxon>
        <taxon>Pseudomonadota</taxon>
        <taxon>Candidatus Lambdaproteobacteria</taxon>
    </lineage>
</organism>
<dbReference type="InterPro" id="IPR029063">
    <property type="entry name" value="SAM-dependent_MTases_sf"/>
</dbReference>
<dbReference type="Pfam" id="PF08242">
    <property type="entry name" value="Methyltransf_12"/>
    <property type="match status" value="1"/>
</dbReference>
<evidence type="ECO:0000259" key="1">
    <source>
        <dbReference type="Pfam" id="PF08242"/>
    </source>
</evidence>
<dbReference type="STRING" id="1817772.A2527_04320"/>
<protein>
    <recommendedName>
        <fullName evidence="1">Methyltransferase type 12 domain-containing protein</fullName>
    </recommendedName>
</protein>
<sequence>MNQVDYDHFWDGRWQDMILYSPAPRIRRKLVRKIVGRYFRPGASILDVGCGSCLLLKELGEAFPTAKLAGCDLSEKIVAENTRLYPHLTFAQLNLSDPQPIGQTYDLITCTEVLEHVPDFDQAMKNLWNFLNPGGILVVTVPGGKLYPIDQQVGHLRHFEDPAPFRGKGFEVLALNYWGFPFFNLYKYLINIDPEWSQSSFNEGAYTPKQKLISNFIYGLFNFNLPFAGEQLFVVLQKK</sequence>